<accession>A0A6A6J9R5</accession>
<dbReference type="Proteomes" id="UP000800097">
    <property type="component" value="Unassembled WGS sequence"/>
</dbReference>
<protein>
    <submittedName>
        <fullName evidence="1">Uncharacterized protein</fullName>
    </submittedName>
</protein>
<dbReference type="GeneID" id="54546803"/>
<dbReference type="AlphaFoldDB" id="A0A6A6J9R5"/>
<dbReference type="EMBL" id="ML986515">
    <property type="protein sequence ID" value="KAF2272913.1"/>
    <property type="molecule type" value="Genomic_DNA"/>
</dbReference>
<name>A0A6A6J9R5_WESOR</name>
<evidence type="ECO:0000313" key="1">
    <source>
        <dbReference type="EMBL" id="KAF2272913.1"/>
    </source>
</evidence>
<gene>
    <name evidence="1" type="ORF">EI97DRAFT_194528</name>
</gene>
<proteinExistence type="predicted"/>
<sequence>MPAQKPLRNPPGRLSWPFFWCKQNDWPSAAAFHQAGAYLGLLVLLPSPIPSIEPHLLTRPRREPQCLASNRYLACGLKMGPQIPCGQVTPKSIHLHLHRSKIFSLRFIVALFARWRGVSYCCPIVGAWPPSF</sequence>
<organism evidence="1 2">
    <name type="scientific">Westerdykella ornata</name>
    <dbReference type="NCBI Taxonomy" id="318751"/>
    <lineage>
        <taxon>Eukaryota</taxon>
        <taxon>Fungi</taxon>
        <taxon>Dikarya</taxon>
        <taxon>Ascomycota</taxon>
        <taxon>Pezizomycotina</taxon>
        <taxon>Dothideomycetes</taxon>
        <taxon>Pleosporomycetidae</taxon>
        <taxon>Pleosporales</taxon>
        <taxon>Sporormiaceae</taxon>
        <taxon>Westerdykella</taxon>
    </lineage>
</organism>
<keyword evidence="2" id="KW-1185">Reference proteome</keyword>
<evidence type="ECO:0000313" key="2">
    <source>
        <dbReference type="Proteomes" id="UP000800097"/>
    </source>
</evidence>
<dbReference type="RefSeq" id="XP_033650452.1">
    <property type="nucleotide sequence ID" value="XM_033793628.1"/>
</dbReference>
<reference evidence="1" key="1">
    <citation type="journal article" date="2020" name="Stud. Mycol.">
        <title>101 Dothideomycetes genomes: a test case for predicting lifestyles and emergence of pathogens.</title>
        <authorList>
            <person name="Haridas S."/>
            <person name="Albert R."/>
            <person name="Binder M."/>
            <person name="Bloem J."/>
            <person name="Labutti K."/>
            <person name="Salamov A."/>
            <person name="Andreopoulos B."/>
            <person name="Baker S."/>
            <person name="Barry K."/>
            <person name="Bills G."/>
            <person name="Bluhm B."/>
            <person name="Cannon C."/>
            <person name="Castanera R."/>
            <person name="Culley D."/>
            <person name="Daum C."/>
            <person name="Ezra D."/>
            <person name="Gonzalez J."/>
            <person name="Henrissat B."/>
            <person name="Kuo A."/>
            <person name="Liang C."/>
            <person name="Lipzen A."/>
            <person name="Lutzoni F."/>
            <person name="Magnuson J."/>
            <person name="Mondo S."/>
            <person name="Nolan M."/>
            <person name="Ohm R."/>
            <person name="Pangilinan J."/>
            <person name="Park H.-J."/>
            <person name="Ramirez L."/>
            <person name="Alfaro M."/>
            <person name="Sun H."/>
            <person name="Tritt A."/>
            <person name="Yoshinaga Y."/>
            <person name="Zwiers L.-H."/>
            <person name="Turgeon B."/>
            <person name="Goodwin S."/>
            <person name="Spatafora J."/>
            <person name="Crous P."/>
            <person name="Grigoriev I."/>
        </authorList>
    </citation>
    <scope>NUCLEOTIDE SEQUENCE</scope>
    <source>
        <strain evidence="1">CBS 379.55</strain>
    </source>
</reference>